<dbReference type="Proteomes" id="UP000014062">
    <property type="component" value="Chromosome"/>
</dbReference>
<sequence>MALAALFRRRSALSWFAVLRLFRHAPRTGRVVRTAATRSRVRRPGGRRTRPTRPPATAVG</sequence>
<evidence type="ECO:0000313" key="3">
    <source>
        <dbReference type="Proteomes" id="UP000014062"/>
    </source>
</evidence>
<evidence type="ECO:0000256" key="1">
    <source>
        <dbReference type="SAM" id="MobiDB-lite"/>
    </source>
</evidence>
<reference evidence="3" key="1">
    <citation type="journal article" date="2013" name="Genome Biol. Evol.">
        <title>The genome sequence of Streptomyces lividans 66 reveals a novel tRNA-dependent peptide biosynthetic system within a metal-related genomic island.</title>
        <authorList>
            <person name="Cruz-Morales P."/>
            <person name="Vijgenboom E."/>
            <person name="Iruegas-Bocardo F."/>
            <person name="Girard G."/>
            <person name="Yanez-Guerra L.A."/>
            <person name="Ramos-Aboites H.E."/>
            <person name="Pernodet J.L."/>
            <person name="Anne J."/>
            <person name="van Wezel G.P."/>
            <person name="Barona-Gomez F."/>
        </authorList>
    </citation>
    <scope>NUCLEOTIDE SEQUENCE [LARGE SCALE GENOMIC DNA]</scope>
    <source>
        <strain evidence="3">1326</strain>
    </source>
</reference>
<dbReference type="AlphaFoldDB" id="A0A7U9DRR0"/>
<dbReference type="EMBL" id="CM001889">
    <property type="protein sequence ID" value="EOY48901.1"/>
    <property type="molecule type" value="Genomic_DNA"/>
</dbReference>
<accession>A0A7U9DRR0</accession>
<evidence type="ECO:0000313" key="2">
    <source>
        <dbReference type="EMBL" id="EOY48901.1"/>
    </source>
</evidence>
<feature type="region of interest" description="Disordered" evidence="1">
    <location>
        <begin position="36"/>
        <end position="60"/>
    </location>
</feature>
<organism evidence="2 3">
    <name type="scientific">Streptomyces lividans 1326</name>
    <dbReference type="NCBI Taxonomy" id="1200984"/>
    <lineage>
        <taxon>Bacteria</taxon>
        <taxon>Bacillati</taxon>
        <taxon>Actinomycetota</taxon>
        <taxon>Actinomycetes</taxon>
        <taxon>Kitasatosporales</taxon>
        <taxon>Streptomycetaceae</taxon>
        <taxon>Streptomyces</taxon>
    </lineage>
</organism>
<gene>
    <name evidence="2" type="ORF">SLI_4190</name>
</gene>
<protein>
    <submittedName>
        <fullName evidence="2">Uncharacterized protein</fullName>
    </submittedName>
</protein>
<feature type="compositionally biased region" description="Basic residues" evidence="1">
    <location>
        <begin position="39"/>
        <end position="51"/>
    </location>
</feature>
<proteinExistence type="predicted"/>
<name>A0A7U9DRR0_STRLI</name>